<dbReference type="PANTHER" id="PTHR46558">
    <property type="entry name" value="TRACRIPTIONAL REGULATORY PROTEIN-RELATED-RELATED"/>
    <property type="match status" value="1"/>
</dbReference>
<dbReference type="EMBL" id="MSBD01000048">
    <property type="protein sequence ID" value="ORN26179.1"/>
    <property type="molecule type" value="Genomic_DNA"/>
</dbReference>
<evidence type="ECO:0000259" key="2">
    <source>
        <dbReference type="PROSITE" id="PS50943"/>
    </source>
</evidence>
<organism evidence="3 4">
    <name type="scientific">Lentilactobacillus parabuchneri</name>
    <dbReference type="NCBI Taxonomy" id="152331"/>
    <lineage>
        <taxon>Bacteria</taxon>
        <taxon>Bacillati</taxon>
        <taxon>Bacillota</taxon>
        <taxon>Bacilli</taxon>
        <taxon>Lactobacillales</taxon>
        <taxon>Lactobacillaceae</taxon>
        <taxon>Lentilactobacillus</taxon>
    </lineage>
</organism>
<dbReference type="InterPro" id="IPR010982">
    <property type="entry name" value="Lambda_DNA-bd_dom_sf"/>
</dbReference>
<dbReference type="OrthoDB" id="9805856at2"/>
<dbReference type="PROSITE" id="PS50943">
    <property type="entry name" value="HTH_CROC1"/>
    <property type="match status" value="1"/>
</dbReference>
<dbReference type="InterPro" id="IPR001387">
    <property type="entry name" value="Cro/C1-type_HTH"/>
</dbReference>
<dbReference type="SMART" id="SM00530">
    <property type="entry name" value="HTH_XRE"/>
    <property type="match status" value="1"/>
</dbReference>
<reference evidence="3 4" key="1">
    <citation type="journal article" date="2017" name="Front. Microbiol.">
        <title>The Histidine Decarboxylase Gene Cluster of Lactobacillus parabuchneri Was Gained by Horizontal Gene Transfer and Is Mobile within the Species.</title>
        <authorList>
            <person name="Wuthrich D."/>
            <person name="Berthoud H."/>
            <person name="Wechsler D."/>
            <person name="Eugster E."/>
            <person name="Irmler S."/>
            <person name="Bruggmann R."/>
        </authorList>
    </citation>
    <scope>NUCLEOTIDE SEQUENCE [LARGE SCALE GENOMIC DNA]</scope>
    <source>
        <strain evidence="3 4">FAM23169</strain>
    </source>
</reference>
<evidence type="ECO:0000313" key="3">
    <source>
        <dbReference type="EMBL" id="ORN26179.1"/>
    </source>
</evidence>
<dbReference type="PANTHER" id="PTHR46558:SF13">
    <property type="entry name" value="HTH-TYPE TRANSCRIPTIONAL REGULATOR IMMR"/>
    <property type="match status" value="1"/>
</dbReference>
<proteinExistence type="predicted"/>
<keyword evidence="4" id="KW-1185">Reference proteome</keyword>
<feature type="domain" description="HTH cro/C1-type" evidence="2">
    <location>
        <begin position="7"/>
        <end position="61"/>
    </location>
</feature>
<dbReference type="Proteomes" id="UP000193009">
    <property type="component" value="Unassembled WGS sequence"/>
</dbReference>
<sequence length="127" mass="14471">MTLGQTISSLRELRGLSQAQLAKKLNIGTSTLGMWETDKRKPNPDALVSIANYFNVSTDYLLGNTASERGSAPEWATEQDKKDLRKFLEDNANSMTYGGEELTDEEQKQVRRVLEAFFWDKQKDKHK</sequence>
<dbReference type="RefSeq" id="WP_084989282.1">
    <property type="nucleotide sequence ID" value="NZ_MSAV01000044.1"/>
</dbReference>
<dbReference type="AlphaFoldDB" id="A0A1X1FCI3"/>
<accession>A0A1X1FCI3</accession>
<dbReference type="Pfam" id="PF01381">
    <property type="entry name" value="HTH_3"/>
    <property type="match status" value="1"/>
</dbReference>
<keyword evidence="1" id="KW-0238">DNA-binding</keyword>
<dbReference type="SUPFAM" id="SSF47413">
    <property type="entry name" value="lambda repressor-like DNA-binding domains"/>
    <property type="match status" value="1"/>
</dbReference>
<evidence type="ECO:0000313" key="4">
    <source>
        <dbReference type="Proteomes" id="UP000193009"/>
    </source>
</evidence>
<dbReference type="Gene3D" id="1.10.260.40">
    <property type="entry name" value="lambda repressor-like DNA-binding domains"/>
    <property type="match status" value="1"/>
</dbReference>
<dbReference type="CDD" id="cd00093">
    <property type="entry name" value="HTH_XRE"/>
    <property type="match status" value="1"/>
</dbReference>
<comment type="caution">
    <text evidence="3">The sequence shown here is derived from an EMBL/GenBank/DDBJ whole genome shotgun (WGS) entry which is preliminary data.</text>
</comment>
<gene>
    <name evidence="3" type="ORF">FAM23169_02079</name>
</gene>
<name>A0A1X1FCI3_9LACO</name>
<protein>
    <submittedName>
        <fullName evidence="3">HTH-type transcriptional regulator ImmR</fullName>
    </submittedName>
</protein>
<evidence type="ECO:0000256" key="1">
    <source>
        <dbReference type="ARBA" id="ARBA00023125"/>
    </source>
</evidence>
<dbReference type="GO" id="GO:0003677">
    <property type="term" value="F:DNA binding"/>
    <property type="evidence" value="ECO:0007669"/>
    <property type="project" value="UniProtKB-KW"/>
</dbReference>